<gene>
    <name evidence="4" type="primary">LOC106818691</name>
</gene>
<feature type="domain" description="DNA2/NAM7 helicase-like C-terminal" evidence="2">
    <location>
        <begin position="659"/>
        <end position="832"/>
    </location>
</feature>
<dbReference type="InterPro" id="IPR041679">
    <property type="entry name" value="DNA2/NAM7-like_C"/>
</dbReference>
<keyword evidence="4" id="KW-0347">Helicase</keyword>
<dbReference type="InterPro" id="IPR041677">
    <property type="entry name" value="DNA2/NAM7_AAA_11"/>
</dbReference>
<keyword evidence="4" id="KW-0067">ATP-binding</keyword>
<dbReference type="CDD" id="cd18808">
    <property type="entry name" value="SF1_C_Upf1"/>
    <property type="match status" value="1"/>
</dbReference>
<keyword evidence="4" id="KW-0547">Nucleotide-binding</keyword>
<proteinExistence type="predicted"/>
<dbReference type="RefSeq" id="XP_014678859.1">
    <property type="nucleotide sequence ID" value="XM_014823373.1"/>
</dbReference>
<evidence type="ECO:0000259" key="1">
    <source>
        <dbReference type="Pfam" id="PF13086"/>
    </source>
</evidence>
<sequence length="843" mass="94901">MEVGAKANEGSGDGSIQAIAMKVGARGNDGGEYSYRRRVARAATESIVVDVGLGRAVLLQRPVRRRTYAVADIEKLQAKQVKARYNTYSPRCYKHKETGCVSESKRMGARAYSMTIVRLLEDSNADCSRTRYFLFLFYPAPQETVVCESKRWESSTMTIVPYSKTVTLTEQDQGILSFYPAPQASKFVVTQSVMEKALTKNNYTTRMHDLLYIEEMAQYSSIARYNVTTKLQIINRYLLMPSTVSTAKYAQGGELFARMKLIAEISEDTAAGRLLLNNVQTVVLAPLSPDGKPKDNKVYEVKVEDKGKSFIFLRQPPHAVTELGLRADTDLLAEVQFSLNRLPLCEMHHAVDKLPDMNMVFPDLRSLPSIPWTPSKQWSDKLDSRLNAKQKEAIVAMTTAINHKLPPILLVGPFGTGKTFTLAQAIKQIAQQEGTRVLVCTHSNSAADLYIKDYLHSFVEQGLTEAKPLRVYYRQRWVQTVNPTVQRYCLVTEKGDGFNTPTKEDILKHRVIVVTLSTSRSLTDLGLDTGTKLWMTFLELCEAAGSLHGMTWSSLRSQLDGVELRRTYTLNPLAPEFIPNRLRHGEPYIRINPYLQASKFRCDLPSTVRHAAHMFVSASPHECDFGFLSNAKLLKHSDHMRAGVTRLAVVGRPRLTLLRRSHAAIITFASQVFYNNKLVASGNVEKHSNLHPLSFFCAMGQDVQDQNSTTFYNNAEVYEIVERVAELQKNWPKSWGRQDENSIGVVTPYADQVYRIRAELRKHRMFGVCVERVLNVQGKQFRAIFLSTVRHDRASHVAIWQPYECDFGFLSNAKLLNTAITRAQSLVAVVGDPVSLCSVGKCR</sequence>
<feature type="domain" description="DNA2/NAM7 helicase helicase" evidence="1">
    <location>
        <begin position="386"/>
        <end position="492"/>
    </location>
</feature>
<dbReference type="PANTHER" id="PTHR10887">
    <property type="entry name" value="DNA2/NAM7 HELICASE FAMILY"/>
    <property type="match status" value="1"/>
</dbReference>
<keyword evidence="4" id="KW-0378">Hydrolase</keyword>
<dbReference type="GeneID" id="106818691"/>
<dbReference type="Proteomes" id="UP000695022">
    <property type="component" value="Unplaced"/>
</dbReference>
<dbReference type="Gene3D" id="3.40.50.300">
    <property type="entry name" value="P-loop containing nucleotide triphosphate hydrolases"/>
    <property type="match status" value="2"/>
</dbReference>
<keyword evidence="3" id="KW-1185">Reference proteome</keyword>
<evidence type="ECO:0000313" key="4">
    <source>
        <dbReference type="RefSeq" id="XP_014678859.1"/>
    </source>
</evidence>
<evidence type="ECO:0000259" key="2">
    <source>
        <dbReference type="Pfam" id="PF13087"/>
    </source>
</evidence>
<dbReference type="SUPFAM" id="SSF52540">
    <property type="entry name" value="P-loop containing nucleoside triphosphate hydrolases"/>
    <property type="match status" value="1"/>
</dbReference>
<name>A0ABM1F338_PRICU</name>
<reference evidence="4" key="1">
    <citation type="submission" date="2025-08" db="UniProtKB">
        <authorList>
            <consortium name="RefSeq"/>
        </authorList>
    </citation>
    <scope>IDENTIFICATION</scope>
</reference>
<dbReference type="PANTHER" id="PTHR10887:SF365">
    <property type="entry name" value="HELICASE WITH ZINC FINGER DOMAIN-RELATED"/>
    <property type="match status" value="1"/>
</dbReference>
<accession>A0ABM1F338</accession>
<dbReference type="Pfam" id="PF13087">
    <property type="entry name" value="AAA_12"/>
    <property type="match status" value="1"/>
</dbReference>
<protein>
    <submittedName>
        <fullName evidence="4">Probable helicase with zinc finger domain</fullName>
    </submittedName>
</protein>
<dbReference type="GO" id="GO:0004386">
    <property type="term" value="F:helicase activity"/>
    <property type="evidence" value="ECO:0007669"/>
    <property type="project" value="UniProtKB-KW"/>
</dbReference>
<dbReference type="InterPro" id="IPR047187">
    <property type="entry name" value="SF1_C_Upf1"/>
</dbReference>
<dbReference type="InterPro" id="IPR027417">
    <property type="entry name" value="P-loop_NTPase"/>
</dbReference>
<organism evidence="3 4">
    <name type="scientific">Priapulus caudatus</name>
    <name type="common">Priapulid worm</name>
    <dbReference type="NCBI Taxonomy" id="37621"/>
    <lineage>
        <taxon>Eukaryota</taxon>
        <taxon>Metazoa</taxon>
        <taxon>Ecdysozoa</taxon>
        <taxon>Scalidophora</taxon>
        <taxon>Priapulida</taxon>
        <taxon>Priapulimorpha</taxon>
        <taxon>Priapulimorphida</taxon>
        <taxon>Priapulidae</taxon>
        <taxon>Priapulus</taxon>
    </lineage>
</organism>
<evidence type="ECO:0000313" key="3">
    <source>
        <dbReference type="Proteomes" id="UP000695022"/>
    </source>
</evidence>
<dbReference type="Pfam" id="PF13086">
    <property type="entry name" value="AAA_11"/>
    <property type="match status" value="1"/>
</dbReference>
<dbReference type="InterPro" id="IPR045055">
    <property type="entry name" value="DNA2/NAM7-like"/>
</dbReference>